<feature type="compositionally biased region" description="Polar residues" evidence="2">
    <location>
        <begin position="599"/>
        <end position="612"/>
    </location>
</feature>
<evidence type="ECO:0000256" key="1">
    <source>
        <dbReference type="SAM" id="Coils"/>
    </source>
</evidence>
<feature type="region of interest" description="Disordered" evidence="2">
    <location>
        <begin position="314"/>
        <end position="340"/>
    </location>
</feature>
<dbReference type="VEuPathDB" id="MicrosporidiaDB:AEWQ_010200"/>
<feature type="coiled-coil region" evidence="1">
    <location>
        <begin position="97"/>
        <end position="285"/>
    </location>
</feature>
<dbReference type="EMBL" id="KC513612">
    <property type="protein sequence ID" value="AGE96013.1"/>
    <property type="molecule type" value="Genomic_DNA"/>
</dbReference>
<organism evidence="3">
    <name type="scientific">Encephalitozoon cuniculi</name>
    <name type="common">Microsporidian parasite</name>
    <dbReference type="NCBI Taxonomy" id="6035"/>
    <lineage>
        <taxon>Eukaryota</taxon>
        <taxon>Fungi</taxon>
        <taxon>Fungi incertae sedis</taxon>
        <taxon>Microsporidia</taxon>
        <taxon>Unikaryonidae</taxon>
        <taxon>Encephalitozoon</taxon>
    </lineage>
</organism>
<protein>
    <submittedName>
        <fullName evidence="3">Uncharacterized protein</fullName>
    </submittedName>
</protein>
<proteinExistence type="predicted"/>
<reference evidence="3" key="1">
    <citation type="journal article" date="2013" name="Eukaryot. Cell">
        <title>Extremely Reduced Levels of Heterozygosity in the Vertebrate Pathogen Encephalitozoon cuniculi.</title>
        <authorList>
            <person name="Selman M."/>
            <person name="Sak B."/>
            <person name="Kvac M."/>
            <person name="Farinelli L."/>
            <person name="Weiss L.M."/>
            <person name="Corradi N."/>
        </authorList>
    </citation>
    <scope>NUCLEOTIDE SEQUENCE</scope>
</reference>
<dbReference type="VEuPathDB" id="MicrosporidiaDB:ECU01_0410"/>
<keyword evidence="1" id="KW-0175">Coiled coil</keyword>
<gene>
    <name evidence="3" type="ORF">ECU01_0410</name>
</gene>
<feature type="region of interest" description="Disordered" evidence="2">
    <location>
        <begin position="437"/>
        <end position="459"/>
    </location>
</feature>
<dbReference type="VEuPathDB" id="MicrosporidiaDB:AEWD_010230"/>
<dbReference type="AlphaFoldDB" id="M1K4W4"/>
<name>M1K4W4_ENCCN</name>
<evidence type="ECO:0000313" key="3">
    <source>
        <dbReference type="EMBL" id="AGE96013.1"/>
    </source>
</evidence>
<feature type="coiled-coil region" evidence="1">
    <location>
        <begin position="614"/>
        <end position="641"/>
    </location>
</feature>
<feature type="coiled-coil region" evidence="1">
    <location>
        <begin position="350"/>
        <end position="416"/>
    </location>
</feature>
<feature type="region of interest" description="Disordered" evidence="2">
    <location>
        <begin position="580"/>
        <end position="612"/>
    </location>
</feature>
<feature type="compositionally biased region" description="Basic and acidic residues" evidence="2">
    <location>
        <begin position="327"/>
        <end position="340"/>
    </location>
</feature>
<sequence length="674" mass="77590">MGDYDAINDEIKNFLSLTDRGPCENALSAKEPKTDEENLSSLIALLTSLQSVYNEINTNLAAGDGEGLKNVLLNSDIKMSLVCESLMRVLKDVSQEKSELVKSEEKHKEKIRKLNEEKESLEIRLNKMESDLEFVNRGNQELSRIIRDQKNKIQGFKEKADLEKRNCDSFRSINEELETLRKKALEKCDVYEREIGVLKEYVKERALEIGRLKDRARQDESERESLSKKIVALEKSNELLRKKLEMKENALGMCNSELSKLISKEKRIENELERMKERASYYERLYNATNSQNEYLNSQLSKMIRSSDKIEVPEYDPDGQQEVTAVSDEKHTKDTERSDVKRIRKYRRRIYEQRKANEKQSAEIRDLNREVEALRSEISRLQEERARTVSGNAKIMEELMGKVESLLEKNREYQGIIYELRGRNAREDRSRVDFNDSFRTVNDGENEQQEKKDFPIPGVLGKDEAWGGRDVLKPFGFGNDYEKKMKEDDANDGLHGMDKTYNGEVGNIYSRMSFSKKRHEANGDGGPIKLNLPDSFYSSLVNPGKEAFLGSGEDAEKASVKNEGKADVLHKDSGYLDDPFDSISNKNLRRGDEEKVESEASSTSPKTVRTTSTLHEMLRRTDALQEKFDKLEDQLNAIKSSDKVDAEKVHDQIKAYKNYYYSDYLDMSNGSDVI</sequence>
<accession>M1K4W4</accession>
<evidence type="ECO:0000256" key="2">
    <source>
        <dbReference type="SAM" id="MobiDB-lite"/>
    </source>
</evidence>
<dbReference type="VEuPathDB" id="MicrosporidiaDB:M970_010230"/>
<dbReference type="VEuPathDB" id="MicrosporidiaDB:AEWR_010230"/>